<evidence type="ECO:0000313" key="10">
    <source>
        <dbReference type="Proteomes" id="UP000036923"/>
    </source>
</evidence>
<dbReference type="InterPro" id="IPR005835">
    <property type="entry name" value="NTP_transferase_dom"/>
</dbReference>
<evidence type="ECO:0000256" key="3">
    <source>
        <dbReference type="ARBA" id="ARBA00022741"/>
    </source>
</evidence>
<dbReference type="InterPro" id="IPR011831">
    <property type="entry name" value="ADP-Glc_PPase"/>
</dbReference>
<comment type="similarity">
    <text evidence="1">Belongs to the bacterial/plant glucose-1-phosphate adenylyltransferase family.</text>
</comment>
<dbReference type="SUPFAM" id="SSF51161">
    <property type="entry name" value="Trimeric LpxA-like enzymes"/>
    <property type="match status" value="1"/>
</dbReference>
<dbReference type="PROSITE" id="PS00809">
    <property type="entry name" value="ADP_GLC_PYROPHOSPH_2"/>
    <property type="match status" value="1"/>
</dbReference>
<dbReference type="eggNOG" id="COG0448">
    <property type="taxonomic scope" value="Bacteria"/>
</dbReference>
<gene>
    <name evidence="9" type="ORF">Bccel_3982</name>
</gene>
<evidence type="ECO:0000313" key="9">
    <source>
        <dbReference type="EMBL" id="KNY28708.1"/>
    </source>
</evidence>
<dbReference type="AlphaFoldDB" id="A0A0L6JSE6"/>
<dbReference type="NCBIfam" id="TIGR02092">
    <property type="entry name" value="glgD"/>
    <property type="match status" value="1"/>
</dbReference>
<keyword evidence="3" id="KW-0547">Nucleotide-binding</keyword>
<keyword evidence="9" id="KW-0548">Nucleotidyltransferase</keyword>
<proteinExistence type="inferred from homology"/>
<dbReference type="CDD" id="cd02508">
    <property type="entry name" value="ADP_Glucose_PP"/>
    <property type="match status" value="1"/>
</dbReference>
<dbReference type="SUPFAM" id="SSF53448">
    <property type="entry name" value="Nucleotide-diphospho-sugar transferases"/>
    <property type="match status" value="1"/>
</dbReference>
<dbReference type="PANTHER" id="PTHR43523">
    <property type="entry name" value="GLUCOSE-1-PHOSPHATE ADENYLYLTRANSFERASE-RELATED"/>
    <property type="match status" value="1"/>
</dbReference>
<dbReference type="OrthoDB" id="9801810at2"/>
<comment type="caution">
    <text evidence="9">The sequence shown here is derived from an EMBL/GenBank/DDBJ whole genome shotgun (WGS) entry which is preliminary data.</text>
</comment>
<keyword evidence="5" id="KW-0320">Glycogen biosynthesis</keyword>
<evidence type="ECO:0000256" key="4">
    <source>
        <dbReference type="ARBA" id="ARBA00022840"/>
    </source>
</evidence>
<dbReference type="InterPro" id="IPR056818">
    <property type="entry name" value="GlmU/GlgC-like_hexapep"/>
</dbReference>
<evidence type="ECO:0000256" key="5">
    <source>
        <dbReference type="ARBA" id="ARBA00023056"/>
    </source>
</evidence>
<accession>A0A0L6JSE6</accession>
<name>A0A0L6JSE6_9FIRM</name>
<reference evidence="10" key="1">
    <citation type="submission" date="2015-07" db="EMBL/GenBank/DDBJ databases">
        <title>Near-Complete Genome Sequence of the Cellulolytic Bacterium Bacteroides (Pseudobacteroides) cellulosolvens ATCC 35603.</title>
        <authorList>
            <person name="Dassa B."/>
            <person name="Utturkar S.M."/>
            <person name="Klingeman D.M."/>
            <person name="Hurt R.A."/>
            <person name="Keller M."/>
            <person name="Xu J."/>
            <person name="Reddy Y.H.K."/>
            <person name="Borovok I."/>
            <person name="Grinberg I.R."/>
            <person name="Lamed R."/>
            <person name="Zhivin O."/>
            <person name="Bayer E.A."/>
            <person name="Brown S.D."/>
        </authorList>
    </citation>
    <scope>NUCLEOTIDE SEQUENCE [LARGE SCALE GENOMIC DNA]</scope>
    <source>
        <strain evidence="10">DSM 2933</strain>
    </source>
</reference>
<organism evidence="9 10">
    <name type="scientific">Pseudobacteroides cellulosolvens ATCC 35603 = DSM 2933</name>
    <dbReference type="NCBI Taxonomy" id="398512"/>
    <lineage>
        <taxon>Bacteria</taxon>
        <taxon>Bacillati</taxon>
        <taxon>Bacillota</taxon>
        <taxon>Clostridia</taxon>
        <taxon>Eubacteriales</taxon>
        <taxon>Oscillospiraceae</taxon>
        <taxon>Pseudobacteroides</taxon>
    </lineage>
</organism>
<dbReference type="Gene3D" id="2.160.10.10">
    <property type="entry name" value="Hexapeptide repeat proteins"/>
    <property type="match status" value="1"/>
</dbReference>
<sequence length="373" mass="41755">MKNAMGIILTGGNKSGMKELSAIRATAAIPVGGKYRAIDFVLSNMVNSGITNIGVLTQYNFRSLMDHLGTGKEWDLDRENGGLFIFPPYLSDDGSGWYKGTADAMYNNLTYLLRSSQEYVIISVGNSVCKINFEKLLDYHIDKGADITIAYRDMSDLYPEDLPIMGILSVDNNERITDFEEKPLRPKGTLGSMGIYVMKRELLIYLLEECIAHGNYDFVRDVLIKKLDSLKIYGYRFNSYWRSISSIKMYYRCNMELLDPDVCCQLFVDGGKIYTKVKDEPPAKYNDEAEVRNSIIGDGCIIEGTVENSVLFRGVTVKKGACIKNSIIMQGSVIESGSSLQYAVVDKNVLITEGKNLKGDDEWPIIVGRRTVV</sequence>
<dbReference type="PATRIC" id="fig|398512.5.peg.4164"/>
<dbReference type="EMBL" id="LGTC01000001">
    <property type="protein sequence ID" value="KNY28708.1"/>
    <property type="molecule type" value="Genomic_DNA"/>
</dbReference>
<keyword evidence="10" id="KW-1185">Reference proteome</keyword>
<dbReference type="Pfam" id="PF24894">
    <property type="entry name" value="Hexapep_GlmU"/>
    <property type="match status" value="1"/>
</dbReference>
<dbReference type="GO" id="GO:0005524">
    <property type="term" value="F:ATP binding"/>
    <property type="evidence" value="ECO:0007669"/>
    <property type="project" value="UniProtKB-KW"/>
</dbReference>
<feature type="domain" description="Glucose-1-phosphate adenylyltransferase/Bifunctional protein GlmU-like C-terminal hexapeptide" evidence="8">
    <location>
        <begin position="284"/>
        <end position="357"/>
    </location>
</feature>
<keyword evidence="4" id="KW-0067">ATP-binding</keyword>
<feature type="domain" description="Nucleotidyl transferase" evidence="7">
    <location>
        <begin position="6"/>
        <end position="258"/>
    </location>
</feature>
<dbReference type="PANTHER" id="PTHR43523:SF6">
    <property type="entry name" value="GLYCOGEN BIOSYNTHESIS PROTEIN GLGD"/>
    <property type="match status" value="1"/>
</dbReference>
<dbReference type="InterPro" id="IPR029044">
    <property type="entry name" value="Nucleotide-diphossugar_trans"/>
</dbReference>
<keyword evidence="2" id="KW-0321">Glycogen metabolism</keyword>
<evidence type="ECO:0000259" key="8">
    <source>
        <dbReference type="Pfam" id="PF24894"/>
    </source>
</evidence>
<evidence type="ECO:0000256" key="1">
    <source>
        <dbReference type="ARBA" id="ARBA00010443"/>
    </source>
</evidence>
<dbReference type="EC" id="2.7.7.27" evidence="9"/>
<dbReference type="InterPro" id="IPR011832">
    <property type="entry name" value="GlgDAde_trans"/>
</dbReference>
<dbReference type="Gene3D" id="3.90.550.10">
    <property type="entry name" value="Spore Coat Polysaccharide Biosynthesis Protein SpsA, Chain A"/>
    <property type="match status" value="1"/>
</dbReference>
<dbReference type="Proteomes" id="UP000036923">
    <property type="component" value="Unassembled WGS sequence"/>
</dbReference>
<dbReference type="Pfam" id="PF00483">
    <property type="entry name" value="NTP_transferase"/>
    <property type="match status" value="1"/>
</dbReference>
<keyword evidence="9" id="KW-0808">Transferase</keyword>
<evidence type="ECO:0000256" key="2">
    <source>
        <dbReference type="ARBA" id="ARBA00022600"/>
    </source>
</evidence>
<dbReference type="InterPro" id="IPR011004">
    <property type="entry name" value="Trimer_LpxA-like_sf"/>
</dbReference>
<dbReference type="GO" id="GO:0005978">
    <property type="term" value="P:glycogen biosynthetic process"/>
    <property type="evidence" value="ECO:0007669"/>
    <property type="project" value="UniProtKB-KW"/>
</dbReference>
<dbReference type="RefSeq" id="WP_036936427.1">
    <property type="nucleotide sequence ID" value="NZ_JQKC01000002.1"/>
</dbReference>
<dbReference type="CDD" id="cd04651">
    <property type="entry name" value="LbH_G1P_AT_C"/>
    <property type="match status" value="1"/>
</dbReference>
<dbReference type="GO" id="GO:0008878">
    <property type="term" value="F:glucose-1-phosphate adenylyltransferase activity"/>
    <property type="evidence" value="ECO:0007669"/>
    <property type="project" value="UniProtKB-EC"/>
</dbReference>
<keyword evidence="6" id="KW-0119">Carbohydrate metabolism</keyword>
<evidence type="ECO:0000256" key="6">
    <source>
        <dbReference type="ARBA" id="ARBA00023277"/>
    </source>
</evidence>
<dbReference type="STRING" id="398512.Bccel_3982"/>
<dbReference type="InterPro" id="IPR005836">
    <property type="entry name" value="ADP_Glu_pyroP_CS"/>
</dbReference>
<protein>
    <submittedName>
        <fullName evidence="9">Glucose-1-phosphate adenylyltransferase, GlgD subunit</fullName>
        <ecNumber evidence="9">2.7.7.27</ecNumber>
    </submittedName>
</protein>
<evidence type="ECO:0000259" key="7">
    <source>
        <dbReference type="Pfam" id="PF00483"/>
    </source>
</evidence>